<keyword evidence="5" id="KW-0067">ATP-binding</keyword>
<dbReference type="FunFam" id="3.40.50.300:FF:000326">
    <property type="entry name" value="P-loop containing nucleoside triphosphate hydrolase"/>
    <property type="match status" value="1"/>
</dbReference>
<dbReference type="EMBL" id="CCBN010000009">
    <property type="protein sequence ID" value="CDO55077.1"/>
    <property type="molecule type" value="Genomic_DNA"/>
</dbReference>
<reference evidence="9" key="1">
    <citation type="submission" date="2014-03" db="EMBL/GenBank/DDBJ databases">
        <authorList>
            <person name="Casaregola S."/>
        </authorList>
    </citation>
    <scope>NUCLEOTIDE SEQUENCE [LARGE SCALE GENOMIC DNA]</scope>
    <source>
        <strain evidence="9">CLIB 918</strain>
    </source>
</reference>
<dbReference type="SUPFAM" id="SSF52540">
    <property type="entry name" value="P-loop containing nucleoside triphosphate hydrolases"/>
    <property type="match status" value="1"/>
</dbReference>
<keyword evidence="3" id="KW-0378">Hydrolase</keyword>
<dbReference type="GO" id="GO:0003724">
    <property type="term" value="F:RNA helicase activity"/>
    <property type="evidence" value="ECO:0007669"/>
    <property type="project" value="TreeGrafter"/>
</dbReference>
<feature type="domain" description="DNA2/NAM7 helicase helicase" evidence="7">
    <location>
        <begin position="228"/>
        <end position="305"/>
    </location>
</feature>
<dbReference type="GO" id="GO:0005524">
    <property type="term" value="F:ATP binding"/>
    <property type="evidence" value="ECO:0007669"/>
    <property type="project" value="UniProtKB-KW"/>
</dbReference>
<dbReference type="InterPro" id="IPR041677">
    <property type="entry name" value="DNA2/NAM7_AAA_11"/>
</dbReference>
<keyword evidence="10" id="KW-1185">Reference proteome</keyword>
<dbReference type="AlphaFoldDB" id="A0A0J9XCT4"/>
<dbReference type="Pfam" id="PF13087">
    <property type="entry name" value="AAA_12"/>
    <property type="match status" value="1"/>
</dbReference>
<comment type="caution">
    <text evidence="9">The sequence shown here is derived from an EMBL/GenBank/DDBJ whole genome shotgun (WGS) entry which is preliminary data.</text>
</comment>
<comment type="similarity">
    <text evidence="1">Belongs to the DNA2/NAM7 helicase family.</text>
</comment>
<dbReference type="GO" id="GO:0005737">
    <property type="term" value="C:cytoplasm"/>
    <property type="evidence" value="ECO:0007669"/>
    <property type="project" value="TreeGrafter"/>
</dbReference>
<dbReference type="OrthoDB" id="6513042at2759"/>
<evidence type="ECO:0000256" key="2">
    <source>
        <dbReference type="ARBA" id="ARBA00022741"/>
    </source>
</evidence>
<evidence type="ECO:0000256" key="1">
    <source>
        <dbReference type="ARBA" id="ARBA00007913"/>
    </source>
</evidence>
<dbReference type="Pfam" id="PF13086">
    <property type="entry name" value="AAA_11"/>
    <property type="match status" value="2"/>
</dbReference>
<feature type="compositionally biased region" description="Polar residues" evidence="6">
    <location>
        <begin position="1"/>
        <end position="13"/>
    </location>
</feature>
<dbReference type="PANTHER" id="PTHR10887:SF364">
    <property type="entry name" value="REGULATOR OF NONSENSE TRANSCRIPTS 1"/>
    <property type="match status" value="1"/>
</dbReference>
<evidence type="ECO:0000256" key="5">
    <source>
        <dbReference type="ARBA" id="ARBA00022840"/>
    </source>
</evidence>
<gene>
    <name evidence="9" type="ORF">BN980_GECA09s03816g</name>
</gene>
<evidence type="ECO:0000313" key="10">
    <source>
        <dbReference type="Proteomes" id="UP000242525"/>
    </source>
</evidence>
<dbReference type="InterPro" id="IPR045055">
    <property type="entry name" value="DNA2/NAM7-like"/>
</dbReference>
<evidence type="ECO:0000256" key="3">
    <source>
        <dbReference type="ARBA" id="ARBA00022801"/>
    </source>
</evidence>
<feature type="domain" description="DNA2/NAM7 helicase-like C-terminal" evidence="8">
    <location>
        <begin position="443"/>
        <end position="631"/>
    </location>
</feature>
<dbReference type="GO" id="GO:0016787">
    <property type="term" value="F:hydrolase activity"/>
    <property type="evidence" value="ECO:0007669"/>
    <property type="project" value="UniProtKB-KW"/>
</dbReference>
<sequence>MQNNYIDNESIDNLGSGTRGSYGFRGRGSGRRSSQPRGSHAMSRQGYDRYAVPENNGMFSSTGEYSRYYSRVIQEEVYANKQANKEAALDNVTMHWHPRERGSVIVVDAPDTLNRRLYGKRAHIFLNIPKEYSEKGVRGVIINVTDKLPLKIFVFSFKRVFSSTHTVKGKLSLIPMSGFKAAEQAVMLENLNSIPQVISTQILKNSPVVPSDKRPIEDIHSITGTSDLNEIQSQTLKNVFRSSLSLIQGPPGTGKTTLAASIIYNMFHETKAPILVCAPSNSAVDNLTEKLMNTGLNLVRVVSYTGYGRLPNLIKRVTLLQKVLTNPAVGPNFIYQAKLLLHTNHHLEAEEMMDYNDKLDNYQNDVLAEADVVLCTCTMTNKDIIKNIASKFQFALIDESTQAIEPDCLLPFELNSGHVALLGDHMQLGPIVKSSKLKESTFAKSLFERLVDNGFKPFLLGIQYRMHPKLYELPNSLFYDNSVESSVTAEQRTQNVSFCWPASDYPMMLWHCDQEETVDIDTYYNIREARRCKVLIGMLLESGVSATQIAVITPYAGQRSYIRNVVFDHDASHAAVDVEILEDFQGRERDYIIFTCVRSNSDRRIGFLANEKRLNVAITRARCGLFILANVDMFKYVAYWDPLVRFFREKGCLVSGPFDNLVIDVPVPVSGSSKC</sequence>
<proteinExistence type="inferred from homology"/>
<evidence type="ECO:0000313" key="9">
    <source>
        <dbReference type="EMBL" id="CDO55077.1"/>
    </source>
</evidence>
<evidence type="ECO:0000256" key="6">
    <source>
        <dbReference type="SAM" id="MobiDB-lite"/>
    </source>
</evidence>
<protein>
    <submittedName>
        <fullName evidence="9">Similar to Saccharomyces cerevisiae YMR080C NAM7 ATP-dependent RNA helicase of the SFI superfamily involved in nonsense mediated mRNA decay</fullName>
    </submittedName>
</protein>
<dbReference type="InterPro" id="IPR041679">
    <property type="entry name" value="DNA2/NAM7-like_C"/>
</dbReference>
<dbReference type="GO" id="GO:0005694">
    <property type="term" value="C:chromosome"/>
    <property type="evidence" value="ECO:0007669"/>
    <property type="project" value="UniProtKB-ARBA"/>
</dbReference>
<evidence type="ECO:0000256" key="4">
    <source>
        <dbReference type="ARBA" id="ARBA00022806"/>
    </source>
</evidence>
<keyword evidence="4 9" id="KW-0347">Helicase</keyword>
<dbReference type="Gene3D" id="3.40.50.300">
    <property type="entry name" value="P-loop containing nucleotide triphosphate hydrolases"/>
    <property type="match status" value="2"/>
</dbReference>
<dbReference type="InterPro" id="IPR047187">
    <property type="entry name" value="SF1_C_Upf1"/>
</dbReference>
<dbReference type="CDD" id="cd18808">
    <property type="entry name" value="SF1_C_Upf1"/>
    <property type="match status" value="1"/>
</dbReference>
<name>A0A0J9XCT4_GEOCN</name>
<feature type="region of interest" description="Disordered" evidence="6">
    <location>
        <begin position="1"/>
        <end position="47"/>
    </location>
</feature>
<evidence type="ECO:0000259" key="8">
    <source>
        <dbReference type="Pfam" id="PF13087"/>
    </source>
</evidence>
<feature type="domain" description="DNA2/NAM7 helicase helicase" evidence="7">
    <location>
        <begin position="356"/>
        <end position="434"/>
    </location>
</feature>
<dbReference type="Proteomes" id="UP000242525">
    <property type="component" value="Unassembled WGS sequence"/>
</dbReference>
<dbReference type="STRING" id="1173061.A0A0J9XCT4"/>
<accession>A0A0J9XCT4</accession>
<dbReference type="GO" id="GO:0003678">
    <property type="term" value="F:DNA helicase activity"/>
    <property type="evidence" value="ECO:0007669"/>
    <property type="project" value="UniProtKB-ARBA"/>
</dbReference>
<feature type="compositionally biased region" description="Gly residues" evidence="6">
    <location>
        <begin position="17"/>
        <end position="27"/>
    </location>
</feature>
<evidence type="ECO:0000259" key="7">
    <source>
        <dbReference type="Pfam" id="PF13086"/>
    </source>
</evidence>
<dbReference type="InterPro" id="IPR027417">
    <property type="entry name" value="P-loop_NTPase"/>
</dbReference>
<dbReference type="PANTHER" id="PTHR10887">
    <property type="entry name" value="DNA2/NAM7 HELICASE FAMILY"/>
    <property type="match status" value="1"/>
</dbReference>
<keyword evidence="2" id="KW-0547">Nucleotide-binding</keyword>
<dbReference type="GO" id="GO:0000184">
    <property type="term" value="P:nuclear-transcribed mRNA catabolic process, nonsense-mediated decay"/>
    <property type="evidence" value="ECO:0007669"/>
    <property type="project" value="TreeGrafter"/>
</dbReference>
<organism evidence="9 10">
    <name type="scientific">Geotrichum candidum</name>
    <name type="common">Oospora lactis</name>
    <name type="synonym">Dipodascus geotrichum</name>
    <dbReference type="NCBI Taxonomy" id="1173061"/>
    <lineage>
        <taxon>Eukaryota</taxon>
        <taxon>Fungi</taxon>
        <taxon>Dikarya</taxon>
        <taxon>Ascomycota</taxon>
        <taxon>Saccharomycotina</taxon>
        <taxon>Dipodascomycetes</taxon>
        <taxon>Dipodascales</taxon>
        <taxon>Dipodascaceae</taxon>
        <taxon>Geotrichum</taxon>
    </lineage>
</organism>